<dbReference type="Gene3D" id="1.20.5.4130">
    <property type="match status" value="1"/>
</dbReference>
<proteinExistence type="predicted"/>
<dbReference type="OrthoDB" id="1933539at2759"/>
<dbReference type="CDD" id="cd14798">
    <property type="entry name" value="RX-CC_like"/>
    <property type="match status" value="1"/>
</dbReference>
<name>A0A5J5C4M1_9ASTE</name>
<dbReference type="GO" id="GO:0006952">
    <property type="term" value="P:defense response"/>
    <property type="evidence" value="ECO:0007669"/>
    <property type="project" value="UniProtKB-KW"/>
</dbReference>
<feature type="domain" description="Disease resistance N-terminal" evidence="6">
    <location>
        <begin position="70"/>
        <end position="154"/>
    </location>
</feature>
<dbReference type="Proteomes" id="UP000325577">
    <property type="component" value="Linkage Group LG0"/>
</dbReference>
<evidence type="ECO:0000313" key="7">
    <source>
        <dbReference type="EMBL" id="KAA8550343.1"/>
    </source>
</evidence>
<organism evidence="7 8">
    <name type="scientific">Nyssa sinensis</name>
    <dbReference type="NCBI Taxonomy" id="561372"/>
    <lineage>
        <taxon>Eukaryota</taxon>
        <taxon>Viridiplantae</taxon>
        <taxon>Streptophyta</taxon>
        <taxon>Embryophyta</taxon>
        <taxon>Tracheophyta</taxon>
        <taxon>Spermatophyta</taxon>
        <taxon>Magnoliopsida</taxon>
        <taxon>eudicotyledons</taxon>
        <taxon>Gunneridae</taxon>
        <taxon>Pentapetalae</taxon>
        <taxon>asterids</taxon>
        <taxon>Cornales</taxon>
        <taxon>Nyssaceae</taxon>
        <taxon>Nyssa</taxon>
    </lineage>
</organism>
<evidence type="ECO:0000256" key="1">
    <source>
        <dbReference type="ARBA" id="ARBA00022737"/>
    </source>
</evidence>
<feature type="region of interest" description="Disordered" evidence="5">
    <location>
        <begin position="152"/>
        <end position="171"/>
    </location>
</feature>
<evidence type="ECO:0000313" key="8">
    <source>
        <dbReference type="Proteomes" id="UP000325577"/>
    </source>
</evidence>
<keyword evidence="3" id="KW-0611">Plant defense</keyword>
<keyword evidence="4" id="KW-0067">ATP-binding</keyword>
<feature type="compositionally biased region" description="Polar residues" evidence="5">
    <location>
        <begin position="162"/>
        <end position="171"/>
    </location>
</feature>
<protein>
    <recommendedName>
        <fullName evidence="6">Disease resistance N-terminal domain-containing protein</fullName>
    </recommendedName>
</protein>
<reference evidence="7 8" key="1">
    <citation type="submission" date="2019-09" db="EMBL/GenBank/DDBJ databases">
        <title>A chromosome-level genome assembly of the Chinese tupelo Nyssa sinensis.</title>
        <authorList>
            <person name="Yang X."/>
            <person name="Kang M."/>
            <person name="Yang Y."/>
            <person name="Xiong H."/>
            <person name="Wang M."/>
            <person name="Zhang Z."/>
            <person name="Wang Z."/>
            <person name="Wu H."/>
            <person name="Ma T."/>
            <person name="Liu J."/>
            <person name="Xi Z."/>
        </authorList>
    </citation>
    <scope>NUCLEOTIDE SEQUENCE [LARGE SCALE GENOMIC DNA]</scope>
    <source>
        <strain evidence="7">J267</strain>
        <tissue evidence="7">Leaf</tissue>
    </source>
</reference>
<dbReference type="EMBL" id="CM018031">
    <property type="protein sequence ID" value="KAA8550343.1"/>
    <property type="molecule type" value="Genomic_DNA"/>
</dbReference>
<dbReference type="AlphaFoldDB" id="A0A5J5C4M1"/>
<keyword evidence="2" id="KW-0547">Nucleotide-binding</keyword>
<evidence type="ECO:0000256" key="3">
    <source>
        <dbReference type="ARBA" id="ARBA00022821"/>
    </source>
</evidence>
<gene>
    <name evidence="7" type="ORF">F0562_002027</name>
</gene>
<dbReference type="InterPro" id="IPR038005">
    <property type="entry name" value="RX-like_CC"/>
</dbReference>
<dbReference type="InterPro" id="IPR041118">
    <property type="entry name" value="Rx_N"/>
</dbReference>
<evidence type="ECO:0000256" key="5">
    <source>
        <dbReference type="SAM" id="MobiDB-lite"/>
    </source>
</evidence>
<evidence type="ECO:0000259" key="6">
    <source>
        <dbReference type="Pfam" id="PF18052"/>
    </source>
</evidence>
<dbReference type="GO" id="GO:0005524">
    <property type="term" value="F:ATP binding"/>
    <property type="evidence" value="ECO:0007669"/>
    <property type="project" value="UniProtKB-KW"/>
</dbReference>
<evidence type="ECO:0000256" key="2">
    <source>
        <dbReference type="ARBA" id="ARBA00022741"/>
    </source>
</evidence>
<keyword evidence="8" id="KW-1185">Reference proteome</keyword>
<evidence type="ECO:0000256" key="4">
    <source>
        <dbReference type="ARBA" id="ARBA00022840"/>
    </source>
</evidence>
<sequence length="171" mass="18085">MRKASDQVSAVELGLEGGKCKLPKSEEEELLLGDESRMALPSEVTGGGHGGDGTAMGGPMAGVIANGVGGLMVRLNSLIEEEIGLMWGVDKEMEKLSCTLSTIQAVLEDANLKQLKNKALQDWLWKLKHATYAVDDILDECATEAIPLDSKDKKSGLLGKASASSDVKTQA</sequence>
<dbReference type="Pfam" id="PF18052">
    <property type="entry name" value="Rx_N"/>
    <property type="match status" value="1"/>
</dbReference>
<keyword evidence="1" id="KW-0677">Repeat</keyword>
<accession>A0A5J5C4M1</accession>